<reference evidence="1 2" key="1">
    <citation type="journal article" date="2021" name="BMC Genomics">
        <title>Datura genome reveals duplications of psychoactive alkaloid biosynthetic genes and high mutation rate following tissue culture.</title>
        <authorList>
            <person name="Rajewski A."/>
            <person name="Carter-House D."/>
            <person name="Stajich J."/>
            <person name="Litt A."/>
        </authorList>
    </citation>
    <scope>NUCLEOTIDE SEQUENCE [LARGE SCALE GENOMIC DNA]</scope>
    <source>
        <strain evidence="1">AR-01</strain>
    </source>
</reference>
<keyword evidence="2" id="KW-1185">Reference proteome</keyword>
<dbReference type="PANTHER" id="PTHR34206:SF1">
    <property type="entry name" value="OS10G0390701 PROTEIN"/>
    <property type="match status" value="1"/>
</dbReference>
<organism evidence="1 2">
    <name type="scientific">Datura stramonium</name>
    <name type="common">Jimsonweed</name>
    <name type="synonym">Common thornapple</name>
    <dbReference type="NCBI Taxonomy" id="4076"/>
    <lineage>
        <taxon>Eukaryota</taxon>
        <taxon>Viridiplantae</taxon>
        <taxon>Streptophyta</taxon>
        <taxon>Embryophyta</taxon>
        <taxon>Tracheophyta</taxon>
        <taxon>Spermatophyta</taxon>
        <taxon>Magnoliopsida</taxon>
        <taxon>eudicotyledons</taxon>
        <taxon>Gunneridae</taxon>
        <taxon>Pentapetalae</taxon>
        <taxon>asterids</taxon>
        <taxon>lamiids</taxon>
        <taxon>Solanales</taxon>
        <taxon>Solanaceae</taxon>
        <taxon>Solanoideae</taxon>
        <taxon>Datureae</taxon>
        <taxon>Datura</taxon>
    </lineage>
</organism>
<sequence>MGTPPCHRIVLVHASSSNISINNLTSSSSPLCIGPANSNIKLKVFKDPWMGIVCYKDEKGERNCEGYDEGPHFCSNSLFSLIVGD</sequence>
<dbReference type="PANTHER" id="PTHR34206">
    <property type="entry name" value="OS06G0193300 PROTEIN"/>
    <property type="match status" value="1"/>
</dbReference>
<accession>A0ABS8UQB3</accession>
<dbReference type="Proteomes" id="UP000823775">
    <property type="component" value="Unassembled WGS sequence"/>
</dbReference>
<gene>
    <name evidence="1" type="ORF">HAX54_018814</name>
</gene>
<evidence type="ECO:0000313" key="2">
    <source>
        <dbReference type="Proteomes" id="UP000823775"/>
    </source>
</evidence>
<protein>
    <submittedName>
        <fullName evidence="1">Uncharacterized protein</fullName>
    </submittedName>
</protein>
<proteinExistence type="predicted"/>
<dbReference type="EMBL" id="JACEIK010002296">
    <property type="protein sequence ID" value="MCD9560292.1"/>
    <property type="molecule type" value="Genomic_DNA"/>
</dbReference>
<name>A0ABS8UQB3_DATST</name>
<comment type="caution">
    <text evidence="1">The sequence shown here is derived from an EMBL/GenBank/DDBJ whole genome shotgun (WGS) entry which is preliminary data.</text>
</comment>
<evidence type="ECO:0000313" key="1">
    <source>
        <dbReference type="EMBL" id="MCD9560292.1"/>
    </source>
</evidence>